<dbReference type="PANTHER" id="PTHR30007:SF0">
    <property type="entry name" value="TRANSPOSASE"/>
    <property type="match status" value="1"/>
</dbReference>
<name>A0ABX4J3F3_9HYPH</name>
<gene>
    <name evidence="4" type="ORF">CO662_21810</name>
</gene>
<evidence type="ECO:0000259" key="2">
    <source>
        <dbReference type="Pfam" id="PF01609"/>
    </source>
</evidence>
<reference evidence="4 5" key="1">
    <citation type="submission" date="2017-09" db="EMBL/GenBank/DDBJ databases">
        <title>Comparative genomics of rhizobia isolated from Phaseolus vulgaris in China.</title>
        <authorList>
            <person name="Tong W."/>
        </authorList>
    </citation>
    <scope>NUCLEOTIDE SEQUENCE [LARGE SCALE GENOMIC DNA]</scope>
    <source>
        <strain evidence="4 5">Y27</strain>
    </source>
</reference>
<dbReference type="InterPro" id="IPR025161">
    <property type="entry name" value="IS402-like_dom"/>
</dbReference>
<keyword evidence="5" id="KW-1185">Reference proteome</keyword>
<comment type="caution">
    <text evidence="4">The sequence shown here is derived from an EMBL/GenBank/DDBJ whole genome shotgun (WGS) entry which is preliminary data.</text>
</comment>
<sequence length="279" mass="31864">MWSVENRARYDRDHLRYPSDLTDEEWALIEPLIPPGKSGGGKRHVDMREVVNALMYVLSTGCQWRAIPRDLPPRSTVYGYFDLWTWDHTLDRIHRALYVACREQAGREASPTAAVIDSQSVRSAEKGGPRIDPHGYDAGKKIKGKKRHILVDTQGFLMHALVHAADIQDRDGGVMVMASLFGLYPFLLKLYADGGYQGPQFRKGIKKAIAKLNLEIVKRSDQAKSFVVLPKRWVVERTFAWLNRCRRLAKDWECLNTRALAFLKLASIRLMIRKICNSS</sequence>
<evidence type="ECO:0000313" key="5">
    <source>
        <dbReference type="Proteomes" id="UP000219972"/>
    </source>
</evidence>
<dbReference type="Pfam" id="PF13340">
    <property type="entry name" value="DUF4096"/>
    <property type="match status" value="1"/>
</dbReference>
<dbReference type="RefSeq" id="WP_097543926.1">
    <property type="nucleotide sequence ID" value="NZ_NWSK01000010.1"/>
</dbReference>
<protein>
    <submittedName>
        <fullName evidence="4">IS5/IS1182 family transposase</fullName>
    </submittedName>
</protein>
<proteinExistence type="predicted"/>
<evidence type="ECO:0000313" key="4">
    <source>
        <dbReference type="EMBL" id="PDS49714.1"/>
    </source>
</evidence>
<feature type="region of interest" description="Disordered" evidence="1">
    <location>
        <begin position="112"/>
        <end position="137"/>
    </location>
</feature>
<feature type="domain" description="Transposase IS4-like" evidence="2">
    <location>
        <begin position="111"/>
        <end position="268"/>
    </location>
</feature>
<dbReference type="NCBIfam" id="NF033580">
    <property type="entry name" value="transpos_IS5_3"/>
    <property type="match status" value="1"/>
</dbReference>
<accession>A0ABX4J3F3</accession>
<dbReference type="InterPro" id="IPR002559">
    <property type="entry name" value="Transposase_11"/>
</dbReference>
<organism evidence="4 5">
    <name type="scientific">Rhizobium anhuiense</name>
    <dbReference type="NCBI Taxonomy" id="1184720"/>
    <lineage>
        <taxon>Bacteria</taxon>
        <taxon>Pseudomonadati</taxon>
        <taxon>Pseudomonadota</taxon>
        <taxon>Alphaproteobacteria</taxon>
        <taxon>Hyphomicrobiales</taxon>
        <taxon>Rhizobiaceae</taxon>
        <taxon>Rhizobium/Agrobacterium group</taxon>
        <taxon>Rhizobium</taxon>
    </lineage>
</organism>
<dbReference type="EMBL" id="NWSL01000014">
    <property type="protein sequence ID" value="PDS49714.1"/>
    <property type="molecule type" value="Genomic_DNA"/>
</dbReference>
<dbReference type="Pfam" id="PF01609">
    <property type="entry name" value="DDE_Tnp_1"/>
    <property type="match status" value="1"/>
</dbReference>
<feature type="compositionally biased region" description="Basic and acidic residues" evidence="1">
    <location>
        <begin position="123"/>
        <end position="137"/>
    </location>
</feature>
<evidence type="ECO:0000259" key="3">
    <source>
        <dbReference type="Pfam" id="PF13340"/>
    </source>
</evidence>
<dbReference type="Proteomes" id="UP000219972">
    <property type="component" value="Unassembled WGS sequence"/>
</dbReference>
<dbReference type="PANTHER" id="PTHR30007">
    <property type="entry name" value="PHP DOMAIN PROTEIN"/>
    <property type="match status" value="1"/>
</dbReference>
<evidence type="ECO:0000256" key="1">
    <source>
        <dbReference type="SAM" id="MobiDB-lite"/>
    </source>
</evidence>
<feature type="domain" description="Insertion element IS402-like" evidence="3">
    <location>
        <begin position="21"/>
        <end position="94"/>
    </location>
</feature>